<evidence type="ECO:0008006" key="3">
    <source>
        <dbReference type="Google" id="ProtNLM"/>
    </source>
</evidence>
<dbReference type="AlphaFoldDB" id="A0AA44HZL8"/>
<evidence type="ECO:0000313" key="2">
    <source>
        <dbReference type="Proteomes" id="UP000712947"/>
    </source>
</evidence>
<sequence>MVCAARIGDATSLGVICSGSPDVIINGIPAAFATGSTATSILVGMTIIVKGSGTVFINGLPAARLGDPAGDGAAIVCGSPNVLIGG</sequence>
<organism evidence="1 2">
    <name type="scientific">Yersinia mollaretii</name>
    <dbReference type="NCBI Taxonomy" id="33060"/>
    <lineage>
        <taxon>Bacteria</taxon>
        <taxon>Pseudomonadati</taxon>
        <taxon>Pseudomonadota</taxon>
        <taxon>Gammaproteobacteria</taxon>
        <taxon>Enterobacterales</taxon>
        <taxon>Yersiniaceae</taxon>
        <taxon>Yersinia</taxon>
    </lineage>
</organism>
<proteinExistence type="predicted"/>
<dbReference type="RefSeq" id="WP_049610400.1">
    <property type="nucleotide sequence ID" value="NZ_CABHYE010000026.1"/>
</dbReference>
<accession>A0AA44HZL8</accession>
<reference evidence="1" key="1">
    <citation type="submission" date="2020-03" db="EMBL/GenBank/DDBJ databases">
        <authorList>
            <person name="Kislichkina A."/>
            <person name="Dentovskaya S."/>
            <person name="Shaikhutdinov R."/>
            <person name="Ivanov S."/>
            <person name="Sizova A."/>
            <person name="Solomentsev V."/>
            <person name="Bogun A."/>
        </authorList>
    </citation>
    <scope>NUCLEOTIDE SEQUENCE</scope>
    <source>
        <strain evidence="1">SCPM-O-B-7610</strain>
    </source>
</reference>
<dbReference type="Gene3D" id="2.60.200.60">
    <property type="match status" value="1"/>
</dbReference>
<dbReference type="InterPro" id="IPR008727">
    <property type="entry name" value="PAAR_motif"/>
</dbReference>
<protein>
    <recommendedName>
        <fullName evidence="3">Rhs-family protein</fullName>
    </recommendedName>
</protein>
<dbReference type="Proteomes" id="UP000712947">
    <property type="component" value="Unassembled WGS sequence"/>
</dbReference>
<comment type="caution">
    <text evidence="1">The sequence shown here is derived from an EMBL/GenBank/DDBJ whole genome shotgun (WGS) entry which is preliminary data.</text>
</comment>
<dbReference type="EMBL" id="JAASAI010000008">
    <property type="protein sequence ID" value="NIL22873.1"/>
    <property type="molecule type" value="Genomic_DNA"/>
</dbReference>
<dbReference type="Pfam" id="PF05488">
    <property type="entry name" value="PAAR_motif"/>
    <property type="match status" value="1"/>
</dbReference>
<evidence type="ECO:0000313" key="1">
    <source>
        <dbReference type="EMBL" id="NIL22873.1"/>
    </source>
</evidence>
<gene>
    <name evidence="1" type="ORF">HB991_10160</name>
</gene>
<name>A0AA44HZL8_YERMO</name>